<dbReference type="Gene3D" id="3.90.1200.10">
    <property type="match status" value="1"/>
</dbReference>
<dbReference type="InterPro" id="IPR011009">
    <property type="entry name" value="Kinase-like_dom_sf"/>
</dbReference>
<dbReference type="Proteomes" id="UP000310353">
    <property type="component" value="Unassembled WGS sequence"/>
</dbReference>
<evidence type="ECO:0000313" key="1">
    <source>
        <dbReference type="EMBL" id="TKX32201.1"/>
    </source>
</evidence>
<evidence type="ECO:0000313" key="2">
    <source>
        <dbReference type="Proteomes" id="UP000310353"/>
    </source>
</evidence>
<protein>
    <submittedName>
        <fullName evidence="1">Capsular biosynthesis protein</fullName>
    </submittedName>
</protein>
<reference evidence="1 2" key="1">
    <citation type="submission" date="2018-05" db="EMBL/GenBank/DDBJ databases">
        <title>Novel Campyloabacter and Helicobacter Species and Strains.</title>
        <authorList>
            <person name="Mannion A.J."/>
            <person name="Shen Z."/>
            <person name="Fox J.G."/>
        </authorList>
    </citation>
    <scope>NUCLEOTIDE SEQUENCE [LARGE SCALE GENOMIC DNA]</scope>
    <source>
        <strain evidence="2">MIT17-670</strain>
    </source>
</reference>
<name>A0A4U7BNF1_9BACT</name>
<dbReference type="EMBL" id="NXMA01000007">
    <property type="protein sequence ID" value="TKX32201.1"/>
    <property type="molecule type" value="Genomic_DNA"/>
</dbReference>
<comment type="caution">
    <text evidence="1">The sequence shown here is derived from an EMBL/GenBank/DDBJ whole genome shotgun (WGS) entry which is preliminary data.</text>
</comment>
<accession>A0A4U7BNF1</accession>
<sequence>MILITSAKYLSADFTLEFGKIPPSFLPLGNKRLYEYQVGLFKDIKQKIVLSLPKSFKLNHHDQKKLNDLGVELLFVPENLSLGESIVYGLNVSFNFNECLHILHGDTFFKNLSFKDDSLQVIKVRESYEWAYLDDDFLTINKIQDKDFILAGAYSITDPKFLIKSIAENNYSFIGGLKAYSKTYPFNVIENDTWLDFGLITSYFHSKQVVSTQRSFNSISFKNGYILKTSKWEKKIQAEINWFEKLPKEMIFYVPKILNGSNSYQIEYIYNNTLSELLVFGNLPHYVWKRIFYSLKEFLDCLHSFSIKNENTNNINFDYKKKTLQRLNEFQKQSGIDLQKNIKINSKIYPNVYHLIEKLDLYLQKSKNNYFIHGDFCFSNIMYDFRSGKIKVFDPRGFDFDENITPYGDKNYDFAKLIHSVFGLYDFIIAGFFECDITEDQIEFFIDKNENLLSIQKEFLQIFNIDENIKALCIHLFLSMLPLHSDSQIKQMAFLANAYRLYGEFFKEEG</sequence>
<dbReference type="AlphaFoldDB" id="A0A4U7BNF1"/>
<organism evidence="1 2">
    <name type="scientific">Campylobacter aviculae</name>
    <dbReference type="NCBI Taxonomy" id="2510190"/>
    <lineage>
        <taxon>Bacteria</taxon>
        <taxon>Pseudomonadati</taxon>
        <taxon>Campylobacterota</taxon>
        <taxon>Epsilonproteobacteria</taxon>
        <taxon>Campylobacterales</taxon>
        <taxon>Campylobacteraceae</taxon>
        <taxon>Campylobacter</taxon>
    </lineage>
</organism>
<dbReference type="OrthoDB" id="9814110at2"/>
<gene>
    <name evidence="1" type="ORF">CQA76_04740</name>
</gene>
<dbReference type="RefSeq" id="WP_137622298.1">
    <property type="nucleotide sequence ID" value="NZ_NXMA01000007.1"/>
</dbReference>
<proteinExistence type="predicted"/>
<keyword evidence="2" id="KW-1185">Reference proteome</keyword>
<dbReference type="SUPFAM" id="SSF56112">
    <property type="entry name" value="Protein kinase-like (PK-like)"/>
    <property type="match status" value="1"/>
</dbReference>